<dbReference type="PANTHER" id="PTHR30330">
    <property type="entry name" value="AGSS FAMILY TRANSPORTER, SODIUM-ALANINE"/>
    <property type="match status" value="1"/>
</dbReference>
<feature type="transmembrane region" description="Helical" evidence="8">
    <location>
        <begin position="397"/>
        <end position="415"/>
    </location>
</feature>
<dbReference type="Gene3D" id="1.20.1740.10">
    <property type="entry name" value="Amino acid/polyamine transporter I"/>
    <property type="match status" value="1"/>
</dbReference>
<feature type="transmembrane region" description="Helical" evidence="8">
    <location>
        <begin position="28"/>
        <end position="50"/>
    </location>
</feature>
<keyword evidence="3 8" id="KW-0813">Transport</keyword>
<evidence type="ECO:0000256" key="1">
    <source>
        <dbReference type="ARBA" id="ARBA00004651"/>
    </source>
</evidence>
<feature type="transmembrane region" description="Helical" evidence="8">
    <location>
        <begin position="358"/>
        <end position="385"/>
    </location>
</feature>
<proteinExistence type="inferred from homology"/>
<evidence type="ECO:0000256" key="7">
    <source>
        <dbReference type="ARBA" id="ARBA00023136"/>
    </source>
</evidence>
<name>A0ABU1XZP8_9GAMM</name>
<feature type="transmembrane region" description="Helical" evidence="8">
    <location>
        <begin position="222"/>
        <end position="240"/>
    </location>
</feature>
<feature type="transmembrane region" description="Helical" evidence="8">
    <location>
        <begin position="84"/>
        <end position="103"/>
    </location>
</feature>
<comment type="subcellular location">
    <subcellularLocation>
        <location evidence="8">Cell inner membrane</location>
        <topology evidence="8">Multi-pass membrane protein</topology>
    </subcellularLocation>
    <subcellularLocation>
        <location evidence="1">Cell membrane</location>
        <topology evidence="1">Multi-pass membrane protein</topology>
    </subcellularLocation>
</comment>
<evidence type="ECO:0000256" key="6">
    <source>
        <dbReference type="ARBA" id="ARBA00022989"/>
    </source>
</evidence>
<keyword evidence="8" id="KW-0997">Cell inner membrane</keyword>
<evidence type="ECO:0000256" key="3">
    <source>
        <dbReference type="ARBA" id="ARBA00022448"/>
    </source>
</evidence>
<evidence type="ECO:0000256" key="2">
    <source>
        <dbReference type="ARBA" id="ARBA00009261"/>
    </source>
</evidence>
<keyword evidence="6 8" id="KW-1133">Transmembrane helix</keyword>
<sequence length="497" mass="51944">MEPPPPMDLVQLIENVLSPIVGGINGVLWNYLLVGVLPLVGIWFSVRLGFIQFRRFPKMISGLVRGTGDDNAGISPLQSLCTSLASRVGTGNLVGVAIALTVGGPGAIFWMWLVACFGMATAYVESALAQLYKRRDAEGQYRGGPALYMAHGLRKPWLGAIFSVCLILAFGLVFSAVQANSISEAARGAWGIEPVWTAAILVALAAPVIFGGLRRVAKLSEVIVPAMALAYLALAGWVIISNLTEVPAMLALIVRSAFGLDQAAGGVLGGLAVALLNGVKRGLFSNEAGMGSAPNIAASATPAPHHPASQGLVQAFGVFVDTLVICTATALMILLSGALDTAGGDGVVLTQQAMAIHFGGWGPVFIAVALSFFALTSILGNYAYAESAVVFLRGGRAGILLLRLGCLSMVAWGAFAKLDLVWDTADAAMGLMAMVNLIAVMLLSGVAIRLTRDYDRKIRAGESSPRLDAADFPELGDTIDRSIWTAQKTVAPVPERG</sequence>
<protein>
    <submittedName>
        <fullName evidence="9">AGCS family alanine or glycine:cation symporter</fullName>
    </submittedName>
</protein>
<keyword evidence="5 8" id="KW-0812">Transmembrane</keyword>
<evidence type="ECO:0000256" key="8">
    <source>
        <dbReference type="RuleBase" id="RU363064"/>
    </source>
</evidence>
<reference evidence="9 10" key="1">
    <citation type="submission" date="2023-07" db="EMBL/GenBank/DDBJ databases">
        <title>Sorghum-associated microbial communities from plants grown in Nebraska, USA.</title>
        <authorList>
            <person name="Schachtman D."/>
        </authorList>
    </citation>
    <scope>NUCLEOTIDE SEQUENCE [LARGE SCALE GENOMIC DNA]</scope>
    <source>
        <strain evidence="9 10">4099</strain>
    </source>
</reference>
<comment type="similarity">
    <text evidence="2 8">Belongs to the alanine or glycine:cation symporter (AGCS) (TC 2.A.25) family.</text>
</comment>
<dbReference type="Pfam" id="PF01235">
    <property type="entry name" value="Na_Ala_symp"/>
    <property type="match status" value="1"/>
</dbReference>
<evidence type="ECO:0000256" key="5">
    <source>
        <dbReference type="ARBA" id="ARBA00022692"/>
    </source>
</evidence>
<keyword evidence="10" id="KW-1185">Reference proteome</keyword>
<keyword evidence="7 8" id="KW-0472">Membrane</keyword>
<dbReference type="NCBIfam" id="TIGR00835">
    <property type="entry name" value="agcS"/>
    <property type="match status" value="1"/>
</dbReference>
<dbReference type="PRINTS" id="PR00175">
    <property type="entry name" value="NAALASMPORT"/>
</dbReference>
<evidence type="ECO:0000256" key="4">
    <source>
        <dbReference type="ARBA" id="ARBA00022475"/>
    </source>
</evidence>
<keyword evidence="8" id="KW-0769">Symport</keyword>
<evidence type="ECO:0000313" key="9">
    <source>
        <dbReference type="EMBL" id="MDR7194236.1"/>
    </source>
</evidence>
<evidence type="ECO:0000313" key="10">
    <source>
        <dbReference type="Proteomes" id="UP001256588"/>
    </source>
</evidence>
<feature type="transmembrane region" description="Helical" evidence="8">
    <location>
        <begin position="189"/>
        <end position="210"/>
    </location>
</feature>
<gene>
    <name evidence="9" type="ORF">J2W68_002978</name>
</gene>
<accession>A0ABU1XZP8</accession>
<dbReference type="PANTHER" id="PTHR30330:SF1">
    <property type="entry name" value="AMINO-ACID CARRIER PROTEIN ALST"/>
    <property type="match status" value="1"/>
</dbReference>
<dbReference type="InterPro" id="IPR001463">
    <property type="entry name" value="Na/Ala_symport"/>
</dbReference>
<comment type="caution">
    <text evidence="9">The sequence shown here is derived from an EMBL/GenBank/DDBJ whole genome shotgun (WGS) entry which is preliminary data.</text>
</comment>
<dbReference type="EMBL" id="JAVDWO010000013">
    <property type="protein sequence ID" value="MDR7194236.1"/>
    <property type="molecule type" value="Genomic_DNA"/>
</dbReference>
<keyword evidence="4" id="KW-1003">Cell membrane</keyword>
<feature type="transmembrane region" description="Helical" evidence="8">
    <location>
        <begin position="157"/>
        <end position="177"/>
    </location>
</feature>
<feature type="transmembrane region" description="Helical" evidence="8">
    <location>
        <begin position="315"/>
        <end position="338"/>
    </location>
</feature>
<dbReference type="Proteomes" id="UP001256588">
    <property type="component" value="Unassembled WGS sequence"/>
</dbReference>
<feature type="transmembrane region" description="Helical" evidence="8">
    <location>
        <begin position="427"/>
        <end position="450"/>
    </location>
</feature>
<organism evidence="9 10">
    <name type="scientific">Luteimonas terrae</name>
    <dbReference type="NCBI Taxonomy" id="1530191"/>
    <lineage>
        <taxon>Bacteria</taxon>
        <taxon>Pseudomonadati</taxon>
        <taxon>Pseudomonadota</taxon>
        <taxon>Gammaproteobacteria</taxon>
        <taxon>Lysobacterales</taxon>
        <taxon>Lysobacteraceae</taxon>
        <taxon>Luteimonas</taxon>
    </lineage>
</organism>